<dbReference type="InterPro" id="IPR019793">
    <property type="entry name" value="Peroxidases_heam-ligand_BS"/>
</dbReference>
<comment type="PTM">
    <text evidence="8">Formation of the three residue Trp-Tyr-Met cross-link is important for the catalase, but not the peroxidase activity of the enzyme.</text>
</comment>
<evidence type="ECO:0000313" key="12">
    <source>
        <dbReference type="Proteomes" id="UP000830552"/>
    </source>
</evidence>
<dbReference type="InterPro" id="IPR019794">
    <property type="entry name" value="Peroxidases_AS"/>
</dbReference>
<dbReference type="Gene3D" id="1.10.520.10">
    <property type="match status" value="2"/>
</dbReference>
<dbReference type="InterPro" id="IPR002016">
    <property type="entry name" value="Haem_peroxidase"/>
</dbReference>
<evidence type="ECO:0000256" key="9">
    <source>
        <dbReference type="RuleBase" id="RU003451"/>
    </source>
</evidence>
<feature type="cross-link" description="Tryptophyl-tyrosyl-methioninium (Tyr-Met) (with Trp-85)" evidence="8">
    <location>
        <begin position="232"/>
        <end position="258"/>
    </location>
</feature>
<dbReference type="CDD" id="cd00649">
    <property type="entry name" value="catalase_peroxidase_1"/>
    <property type="match status" value="1"/>
</dbReference>
<name>A0ABY4KCX9_9FLAO</name>
<dbReference type="InterPro" id="IPR000763">
    <property type="entry name" value="Catalase_peroxidase"/>
</dbReference>
<evidence type="ECO:0000256" key="3">
    <source>
        <dbReference type="ARBA" id="ARBA00022723"/>
    </source>
</evidence>
<dbReference type="PANTHER" id="PTHR30555">
    <property type="entry name" value="HYDROPEROXIDASE I, BIFUNCTIONAL CATALASE-PEROXIDASE"/>
    <property type="match status" value="1"/>
</dbReference>
<comment type="function">
    <text evidence="8">Bifunctional enzyme with both catalase and broad-spectrum peroxidase activity.</text>
</comment>
<dbReference type="HAMAP" id="MF_01961">
    <property type="entry name" value="Catal_peroxid"/>
    <property type="match status" value="1"/>
</dbReference>
<comment type="subunit">
    <text evidence="8">Homodimer or homotetramer.</text>
</comment>
<comment type="catalytic activity">
    <reaction evidence="7 8 9">
        <text>2 H2O2 = O2 + 2 H2O</text>
        <dbReference type="Rhea" id="RHEA:20309"/>
        <dbReference type="ChEBI" id="CHEBI:15377"/>
        <dbReference type="ChEBI" id="CHEBI:15379"/>
        <dbReference type="ChEBI" id="CHEBI:16240"/>
        <dbReference type="EC" id="1.11.1.21"/>
    </reaction>
</comment>
<dbReference type="EC" id="1.11.1.21" evidence="8 9"/>
<dbReference type="EMBL" id="CP096203">
    <property type="protein sequence ID" value="UPQ77618.1"/>
    <property type="molecule type" value="Genomic_DNA"/>
</dbReference>
<organism evidence="11 12">
    <name type="scientific">Chryseobacterium nepalense</name>
    <dbReference type="NCBI Taxonomy" id="1854498"/>
    <lineage>
        <taxon>Bacteria</taxon>
        <taxon>Pseudomonadati</taxon>
        <taxon>Bacteroidota</taxon>
        <taxon>Flavobacteriia</taxon>
        <taxon>Flavobacteriales</taxon>
        <taxon>Weeksellaceae</taxon>
        <taxon>Chryseobacterium group</taxon>
        <taxon>Chryseobacterium</taxon>
    </lineage>
</organism>
<reference evidence="11" key="1">
    <citation type="submission" date="2022-04" db="EMBL/GenBank/DDBJ databases">
        <title>Evolutionary, genomic, and biogeographic characterization of Chryseobacterium nepalense represented by a plastic-degrading bacterium AC3.</title>
        <authorList>
            <person name="Yin Z."/>
            <person name="Liu X."/>
            <person name="Wang D."/>
            <person name="Xie Z."/>
        </authorList>
    </citation>
    <scope>NUCLEOTIDE SEQUENCE</scope>
    <source>
        <strain evidence="11">AC3</strain>
    </source>
</reference>
<sequence>MKKENVAGGGTKNSDWWPDQLKVDILRQHSSLSNPMDKDFDYAAEFNSLDLEAVKKDLHDLMTDSQEWWPADFGHYGPLFIRMAWHSAGTYRVGDGRGGAGAGQQRFAPLNSWPDNVNLDKARRLLWPIKQKYGKKISWADLMILTGNVALESMGFKTFGFAGGREDVWEPDMDVYWGSEKTWLGGDLRYAHGSDGVVESRGVLPTDDDADGDIHTRNLEKPLAAVQMGLIYVNPEGPDGNPDPIAAAKDIRDTFGRMAMNDEETVALIAGGHTFGKTHGAGPADHVGKEPEAESIEAQGFGWNSTYNSGKGRDAISSGLEVTWTETPTQWSNNFFKNLFENEWELTKSPAGAHQWVAKNGSETIPDAFDPYKKHKPTMLTTDLSLKFDPEYEKISRRFYENPDAFADAFARAWFKLTHRDMGPRDRYLGPDVPSEELIWQDPIPAVDHVLIHNSDVEALKSKILNSGLNISELVSTAWASASTFRGSDKRGGANGARIRLAPQKDWEVNNPAQLQKVLSTLENIQKEFNENQTGGKKVSLADLIVLAGSAAVEKAAKDAGYTIIVPFSPGRADASQEQTDVESMQFLEPLADGFRNYLKKKFSVSTESLLIDKAQLLTLTAPELTVLIGGMRALDTNFDGSQHGVFTQRPGTLTNDFFVNLLDMNTKWKSVSDDNELYQGTDRKTGENKWTATRADLVFGSNSELRAIAEVYASSDAHEKFVNDFVSAWVKVMNLDRFDLV</sequence>
<dbReference type="CDD" id="cd08200">
    <property type="entry name" value="catalase_peroxidase_2"/>
    <property type="match status" value="1"/>
</dbReference>
<keyword evidence="6 8" id="KW-0376">Hydrogen peroxide</keyword>
<dbReference type="PANTHER" id="PTHR30555:SF0">
    <property type="entry name" value="CATALASE-PEROXIDASE"/>
    <property type="match status" value="1"/>
</dbReference>
<dbReference type="PRINTS" id="PR00458">
    <property type="entry name" value="PEROXIDASE"/>
</dbReference>
<keyword evidence="4 8" id="KW-0560">Oxidoreductase</keyword>
<dbReference type="NCBIfam" id="TIGR00198">
    <property type="entry name" value="cat_per_HPI"/>
    <property type="match status" value="1"/>
</dbReference>
<keyword evidence="12" id="KW-1185">Reference proteome</keyword>
<comment type="caution">
    <text evidence="8">Lacks conserved residue(s) required for the propagation of feature annotation.</text>
</comment>
<dbReference type="GO" id="GO:0004601">
    <property type="term" value="F:peroxidase activity"/>
    <property type="evidence" value="ECO:0007669"/>
    <property type="project" value="UniProtKB-KW"/>
</dbReference>
<comment type="cofactor">
    <cofactor evidence="8">
        <name>heme b</name>
        <dbReference type="ChEBI" id="CHEBI:60344"/>
    </cofactor>
    <text evidence="8">Binds 1 heme b (iron(II)-protoporphyrin IX) group per dimer.</text>
</comment>
<feature type="binding site" description="axial binding residue" evidence="8">
    <location>
        <position position="273"/>
    </location>
    <ligand>
        <name>heme b</name>
        <dbReference type="ChEBI" id="CHEBI:60344"/>
    </ligand>
    <ligandPart>
        <name>Fe</name>
        <dbReference type="ChEBI" id="CHEBI:18248"/>
    </ligandPart>
</feature>
<evidence type="ECO:0000256" key="4">
    <source>
        <dbReference type="ARBA" id="ARBA00023002"/>
    </source>
</evidence>
<evidence type="ECO:0000256" key="6">
    <source>
        <dbReference type="ARBA" id="ARBA00023324"/>
    </source>
</evidence>
<dbReference type="NCBIfam" id="NF011635">
    <property type="entry name" value="PRK15061.1"/>
    <property type="match status" value="1"/>
</dbReference>
<keyword evidence="5 8" id="KW-0408">Iron</keyword>
<dbReference type="PROSITE" id="PS50873">
    <property type="entry name" value="PEROXIDASE_4"/>
    <property type="match status" value="1"/>
</dbReference>
<dbReference type="Pfam" id="PF00141">
    <property type="entry name" value="peroxidase"/>
    <property type="match status" value="2"/>
</dbReference>
<feature type="domain" description="Plant heme peroxidase family profile" evidence="10">
    <location>
        <begin position="119"/>
        <end position="436"/>
    </location>
</feature>
<accession>A0ABY4KCX9</accession>
<evidence type="ECO:0000256" key="2">
    <source>
        <dbReference type="ARBA" id="ARBA00022617"/>
    </source>
</evidence>
<feature type="site" description="Transition state stabilizer" evidence="8">
    <location>
        <position position="82"/>
    </location>
</feature>
<dbReference type="PRINTS" id="PR00460">
    <property type="entry name" value="BPEROXIDASE"/>
</dbReference>
<evidence type="ECO:0000256" key="5">
    <source>
        <dbReference type="ARBA" id="ARBA00023004"/>
    </source>
</evidence>
<dbReference type="InterPro" id="IPR010255">
    <property type="entry name" value="Haem_peroxidase_sf"/>
</dbReference>
<gene>
    <name evidence="8 11" type="primary">katG</name>
    <name evidence="11" type="ORF">M0D58_14950</name>
</gene>
<keyword evidence="2 8" id="KW-0349">Heme</keyword>
<evidence type="ECO:0000256" key="7">
    <source>
        <dbReference type="ARBA" id="ARBA00049145"/>
    </source>
</evidence>
<dbReference type="Proteomes" id="UP000830552">
    <property type="component" value="Chromosome"/>
</dbReference>
<dbReference type="Gene3D" id="1.10.420.10">
    <property type="entry name" value="Peroxidase, domain 2"/>
    <property type="match status" value="2"/>
</dbReference>
<evidence type="ECO:0000259" key="10">
    <source>
        <dbReference type="PROSITE" id="PS50873"/>
    </source>
</evidence>
<feature type="active site" description="Proton acceptor" evidence="8">
    <location>
        <position position="86"/>
    </location>
</feature>
<dbReference type="SUPFAM" id="SSF48113">
    <property type="entry name" value="Heme-dependent peroxidases"/>
    <property type="match status" value="2"/>
</dbReference>
<protein>
    <recommendedName>
        <fullName evidence="8 9">Catalase-peroxidase</fullName>
        <shortName evidence="8">CP</shortName>
        <ecNumber evidence="8 9">1.11.1.21</ecNumber>
    </recommendedName>
    <alternativeName>
        <fullName evidence="8">Peroxidase/catalase</fullName>
    </alternativeName>
</protein>
<proteinExistence type="inferred from homology"/>
<keyword evidence="1 8" id="KW-0575">Peroxidase</keyword>
<evidence type="ECO:0000313" key="11">
    <source>
        <dbReference type="EMBL" id="UPQ77618.1"/>
    </source>
</evidence>
<evidence type="ECO:0000256" key="8">
    <source>
        <dbReference type="HAMAP-Rule" id="MF_01961"/>
    </source>
</evidence>
<keyword evidence="3 8" id="KW-0479">Metal-binding</keyword>
<comment type="similarity">
    <text evidence="8 9">Belongs to the peroxidase family. Peroxidase/catalase subfamily.</text>
</comment>
<dbReference type="PROSITE" id="PS00435">
    <property type="entry name" value="PEROXIDASE_1"/>
    <property type="match status" value="1"/>
</dbReference>
<evidence type="ECO:0000256" key="1">
    <source>
        <dbReference type="ARBA" id="ARBA00022559"/>
    </source>
</evidence>
<comment type="catalytic activity">
    <reaction evidence="8 9">
        <text>H2O2 + AH2 = A + 2 H2O</text>
        <dbReference type="Rhea" id="RHEA:30275"/>
        <dbReference type="ChEBI" id="CHEBI:13193"/>
        <dbReference type="ChEBI" id="CHEBI:15377"/>
        <dbReference type="ChEBI" id="CHEBI:16240"/>
        <dbReference type="ChEBI" id="CHEBI:17499"/>
        <dbReference type="EC" id="1.11.1.21"/>
    </reaction>
</comment>
<dbReference type="PROSITE" id="PS00436">
    <property type="entry name" value="PEROXIDASE_2"/>
    <property type="match status" value="1"/>
</dbReference>